<keyword evidence="2" id="KW-1185">Reference proteome</keyword>
<evidence type="ECO:0000313" key="2">
    <source>
        <dbReference type="Proteomes" id="UP001054945"/>
    </source>
</evidence>
<protein>
    <submittedName>
        <fullName evidence="1">Uncharacterized protein</fullName>
    </submittedName>
</protein>
<organism evidence="1 2">
    <name type="scientific">Caerostris extrusa</name>
    <name type="common">Bark spider</name>
    <name type="synonym">Caerostris bankana</name>
    <dbReference type="NCBI Taxonomy" id="172846"/>
    <lineage>
        <taxon>Eukaryota</taxon>
        <taxon>Metazoa</taxon>
        <taxon>Ecdysozoa</taxon>
        <taxon>Arthropoda</taxon>
        <taxon>Chelicerata</taxon>
        <taxon>Arachnida</taxon>
        <taxon>Araneae</taxon>
        <taxon>Araneomorphae</taxon>
        <taxon>Entelegynae</taxon>
        <taxon>Araneoidea</taxon>
        <taxon>Araneidae</taxon>
        <taxon>Caerostris</taxon>
    </lineage>
</organism>
<sequence length="260" mass="29622">MLSVRHQKQEHGSRNRCDVVKTNYIRASSPMFLPHPLLRILLFPSSVRMASLGGGHKGRKRGGGRKGGFLFEKYMFQLSNNIPDIRLIEIRPPCDSFPVYKPLSAYCHITTIPEHSFLLLPRATFQSPSSSITFPGDKRQPLLKSVEEISSVDPSLRYHPYNAVDSVSPTRKFRYPILGKGKGSFSRETYIGYHISGLGDQEIWHSRLNLEWAAFITASSRYWKNITYASLYWKWVYGYGYEPEKNDTDHCAGETVGLQG</sequence>
<evidence type="ECO:0000313" key="1">
    <source>
        <dbReference type="EMBL" id="GIX89064.1"/>
    </source>
</evidence>
<accession>A0AAV4NW79</accession>
<gene>
    <name evidence="1" type="ORF">CEXT_15261</name>
</gene>
<reference evidence="1 2" key="1">
    <citation type="submission" date="2021-06" db="EMBL/GenBank/DDBJ databases">
        <title>Caerostris extrusa draft genome.</title>
        <authorList>
            <person name="Kono N."/>
            <person name="Arakawa K."/>
        </authorList>
    </citation>
    <scope>NUCLEOTIDE SEQUENCE [LARGE SCALE GENOMIC DNA]</scope>
</reference>
<proteinExistence type="predicted"/>
<name>A0AAV4NW79_CAEEX</name>
<dbReference type="Proteomes" id="UP001054945">
    <property type="component" value="Unassembled WGS sequence"/>
</dbReference>
<comment type="caution">
    <text evidence="1">The sequence shown here is derived from an EMBL/GenBank/DDBJ whole genome shotgun (WGS) entry which is preliminary data.</text>
</comment>
<dbReference type="AlphaFoldDB" id="A0AAV4NW79"/>
<dbReference type="EMBL" id="BPLR01003822">
    <property type="protein sequence ID" value="GIX89064.1"/>
    <property type="molecule type" value="Genomic_DNA"/>
</dbReference>